<dbReference type="GO" id="GO:0042645">
    <property type="term" value="C:mitochondrial nucleoid"/>
    <property type="evidence" value="ECO:0007669"/>
    <property type="project" value="TreeGrafter"/>
</dbReference>
<dbReference type="OrthoDB" id="1078367at2759"/>
<dbReference type="InterPro" id="IPR012340">
    <property type="entry name" value="NA-bd_OB-fold"/>
</dbReference>
<dbReference type="PANTHER" id="PTHR10302">
    <property type="entry name" value="SINGLE-STRANDED DNA-BINDING PROTEIN"/>
    <property type="match status" value="1"/>
</dbReference>
<evidence type="ECO:0000313" key="3">
    <source>
        <dbReference type="EMBL" id="PKA54307.1"/>
    </source>
</evidence>
<dbReference type="InterPro" id="IPR000424">
    <property type="entry name" value="Primosome_PriB/ssb"/>
</dbReference>
<dbReference type="InterPro" id="IPR011344">
    <property type="entry name" value="ssDNA-bd"/>
</dbReference>
<reference evidence="3 4" key="1">
    <citation type="journal article" date="2017" name="Nature">
        <title>The Apostasia genome and the evolution of orchids.</title>
        <authorList>
            <person name="Zhang G.Q."/>
            <person name="Liu K.W."/>
            <person name="Li Z."/>
            <person name="Lohaus R."/>
            <person name="Hsiao Y.Y."/>
            <person name="Niu S.C."/>
            <person name="Wang J.Y."/>
            <person name="Lin Y.C."/>
            <person name="Xu Q."/>
            <person name="Chen L.J."/>
            <person name="Yoshida K."/>
            <person name="Fujiwara S."/>
            <person name="Wang Z.W."/>
            <person name="Zhang Y.Q."/>
            <person name="Mitsuda N."/>
            <person name="Wang M."/>
            <person name="Liu G.H."/>
            <person name="Pecoraro L."/>
            <person name="Huang H.X."/>
            <person name="Xiao X.J."/>
            <person name="Lin M."/>
            <person name="Wu X.Y."/>
            <person name="Wu W.L."/>
            <person name="Chen Y.Y."/>
            <person name="Chang S.B."/>
            <person name="Sakamoto S."/>
            <person name="Ohme-Takagi M."/>
            <person name="Yagi M."/>
            <person name="Zeng S.J."/>
            <person name="Shen C.Y."/>
            <person name="Yeh C.M."/>
            <person name="Luo Y.B."/>
            <person name="Tsai W.C."/>
            <person name="Van de Peer Y."/>
            <person name="Liu Z.J."/>
        </authorList>
    </citation>
    <scope>NUCLEOTIDE SEQUENCE [LARGE SCALE GENOMIC DNA]</scope>
    <source>
        <strain evidence="4">cv. Shenzhen</strain>
        <tissue evidence="3">Stem</tissue>
    </source>
</reference>
<dbReference type="PROSITE" id="PS50935">
    <property type="entry name" value="SSB"/>
    <property type="match status" value="1"/>
</dbReference>
<dbReference type="SUPFAM" id="SSF50249">
    <property type="entry name" value="Nucleic acid-binding proteins"/>
    <property type="match status" value="1"/>
</dbReference>
<evidence type="ECO:0000256" key="1">
    <source>
        <dbReference type="ARBA" id="ARBA00023125"/>
    </source>
</evidence>
<evidence type="ECO:0000256" key="2">
    <source>
        <dbReference type="PROSITE-ProRule" id="PRU00252"/>
    </source>
</evidence>
<name>A0A2I0AFJ2_9ASPA</name>
<keyword evidence="4" id="KW-1185">Reference proteome</keyword>
<dbReference type="PANTHER" id="PTHR10302:SF18">
    <property type="entry name" value="PROTEIN OSB1, MITOCHONDRIAL"/>
    <property type="match status" value="1"/>
</dbReference>
<protein>
    <submittedName>
        <fullName evidence="3">Protein OSB1, mitochondrial</fullName>
    </submittedName>
</protein>
<keyword evidence="1 2" id="KW-0238">DNA-binding</keyword>
<evidence type="ECO:0000313" key="4">
    <source>
        <dbReference type="Proteomes" id="UP000236161"/>
    </source>
</evidence>
<organism evidence="3 4">
    <name type="scientific">Apostasia shenzhenica</name>
    <dbReference type="NCBI Taxonomy" id="1088818"/>
    <lineage>
        <taxon>Eukaryota</taxon>
        <taxon>Viridiplantae</taxon>
        <taxon>Streptophyta</taxon>
        <taxon>Embryophyta</taxon>
        <taxon>Tracheophyta</taxon>
        <taxon>Spermatophyta</taxon>
        <taxon>Magnoliopsida</taxon>
        <taxon>Liliopsida</taxon>
        <taxon>Asparagales</taxon>
        <taxon>Orchidaceae</taxon>
        <taxon>Apostasioideae</taxon>
        <taxon>Apostasia</taxon>
    </lineage>
</organism>
<dbReference type="GO" id="GO:0006264">
    <property type="term" value="P:mitochondrial DNA replication"/>
    <property type="evidence" value="ECO:0007669"/>
    <property type="project" value="TreeGrafter"/>
</dbReference>
<accession>A0A2I0AFJ2</accession>
<dbReference type="EMBL" id="KZ451982">
    <property type="protein sequence ID" value="PKA54307.1"/>
    <property type="molecule type" value="Genomic_DNA"/>
</dbReference>
<dbReference type="AlphaFoldDB" id="A0A2I0AFJ2"/>
<sequence length="273" mass="31892">MICSCRFSCTSTFIWRFLRFSFTHSSVSYGFIKSFFSTVGRDVPDSVAYRRSMFRPPSAVMPWELSQNACSFIGTVLSPVQSSGERCGHLCAFTFLSVKSDPRKPDSSSFRIFLMMQGILAEISLKHLKPNDFIYISGSLGSYEMLNESGEPETFYKVAVQNLNYVKRLDQQHKTQMQEISQAGGRKVEDKHVNRLYLWQLFFASPQEWWDNRQNKRNPNFPDFKHKDTKECLWLSPDDPPWVRRQLELHDSNVARRRHNACLDSHHWNLKDL</sequence>
<dbReference type="Proteomes" id="UP000236161">
    <property type="component" value="Unassembled WGS sequence"/>
</dbReference>
<dbReference type="GO" id="GO:0003697">
    <property type="term" value="F:single-stranded DNA binding"/>
    <property type="evidence" value="ECO:0007669"/>
    <property type="project" value="InterPro"/>
</dbReference>
<proteinExistence type="predicted"/>
<gene>
    <name evidence="3" type="primary">OSB1</name>
    <name evidence="3" type="ORF">AXF42_Ash000140</name>
</gene>
<dbReference type="STRING" id="1088818.A0A2I0AFJ2"/>